<dbReference type="Proteomes" id="UP001519460">
    <property type="component" value="Unassembled WGS sequence"/>
</dbReference>
<name>A0ABD0KEA8_9CAEN</name>
<reference evidence="1 2" key="1">
    <citation type="journal article" date="2023" name="Sci. Data">
        <title>Genome assembly of the Korean intertidal mud-creeper Batillaria attramentaria.</title>
        <authorList>
            <person name="Patra A.K."/>
            <person name="Ho P.T."/>
            <person name="Jun S."/>
            <person name="Lee S.J."/>
            <person name="Kim Y."/>
            <person name="Won Y.J."/>
        </authorList>
    </citation>
    <scope>NUCLEOTIDE SEQUENCE [LARGE SCALE GENOMIC DNA]</scope>
    <source>
        <strain evidence="1">Wonlab-2016</strain>
    </source>
</reference>
<evidence type="ECO:0000313" key="2">
    <source>
        <dbReference type="Proteomes" id="UP001519460"/>
    </source>
</evidence>
<accession>A0ABD0KEA8</accession>
<proteinExistence type="predicted"/>
<protein>
    <submittedName>
        <fullName evidence="1">Uncharacterized protein</fullName>
    </submittedName>
</protein>
<dbReference type="EMBL" id="JACVVK020000196">
    <property type="protein sequence ID" value="KAK7485346.1"/>
    <property type="molecule type" value="Genomic_DNA"/>
</dbReference>
<keyword evidence="2" id="KW-1185">Reference proteome</keyword>
<comment type="caution">
    <text evidence="1">The sequence shown here is derived from an EMBL/GenBank/DDBJ whole genome shotgun (WGS) entry which is preliminary data.</text>
</comment>
<evidence type="ECO:0000313" key="1">
    <source>
        <dbReference type="EMBL" id="KAK7485346.1"/>
    </source>
</evidence>
<organism evidence="1 2">
    <name type="scientific">Batillaria attramentaria</name>
    <dbReference type="NCBI Taxonomy" id="370345"/>
    <lineage>
        <taxon>Eukaryota</taxon>
        <taxon>Metazoa</taxon>
        <taxon>Spiralia</taxon>
        <taxon>Lophotrochozoa</taxon>
        <taxon>Mollusca</taxon>
        <taxon>Gastropoda</taxon>
        <taxon>Caenogastropoda</taxon>
        <taxon>Sorbeoconcha</taxon>
        <taxon>Cerithioidea</taxon>
        <taxon>Batillariidae</taxon>
        <taxon>Batillaria</taxon>
    </lineage>
</organism>
<sequence>MYLCLSTPTYPELRQGGADQFKEGQSHTPRWWGTSAHVRTVRGEQWSPGDSGRTRSRVRGYLRRSLAQCWVLRIHSLQRYCDQHHCLPIDFSHNTDTAGLKQAKANTTSAELGPESGRARFLPRTVPLLQTTEHGSCRDAGRPDSSVDTPVYGANVPGPQFNTAGNTLHNE</sequence>
<gene>
    <name evidence="1" type="ORF">BaRGS_00023445</name>
</gene>
<dbReference type="AlphaFoldDB" id="A0ABD0KEA8"/>